<dbReference type="GO" id="GO:0061503">
    <property type="term" value="F:tRNA threonylcarbamoyladenosine dehydratase"/>
    <property type="evidence" value="ECO:0007669"/>
    <property type="project" value="TreeGrafter"/>
</dbReference>
<dbReference type="PANTHER" id="PTHR43267">
    <property type="entry name" value="TRNA THREONYLCARBAMOYLADENOSINE DEHYDRATASE"/>
    <property type="match status" value="1"/>
</dbReference>
<sequence length="568" mass="61949">MRRVDVDSAFAEAEAELETLGFQPTTQSLTWEGGLDIGGAATAVRLSLPRGFPYALPIVRVDRAKLRKQIPHVERDGKVCVAASNGLLLDATRPASLVRETLCRARRTLIEGLQGENAGDLQQEFNAYWASAAGRTVLAFCESRRSSRRIAVAELTDRRAGIAFVVDESADVLRGAAERIGLRIGAVEPAWFIRLNSPVTPPPFEMETNLRYVGVLIREHLDGATRAMVERWLIGGQTRLTFLFSFSFNDGQSDAVFALRLKSGLSSNGFRLGRVPLGIAIGCNGRKKAERLDVQRGDAEFLAARTGSMANYRQKRVLVVGCGAVGGYLAMCLVDSGIGHLTLVDDDYLRSENAMRHVLGLAYVGRQKVEALKAFVQSRLPHVAIETHAFRFEDAIEKDPELIQQHDVVIFATGDHSFELRMSELVRQKTRLVHVWLEAHGVAGHVLVDGKSKAGCLGCLYVEDDAYGLHCKASLYEPGQSFTAAIGGCAGTFTPFGSLDAQRAAIEAARVSIRVLAGEMGGSILVSWFEPNLEQQSAKFVLSSRARQMSPGGRAEVTQHAGCPRCRR</sequence>
<protein>
    <submittedName>
        <fullName evidence="3">Uncharacterized protein</fullName>
    </submittedName>
</protein>
<dbReference type="InterPro" id="IPR000594">
    <property type="entry name" value="ThiF_NAD_FAD-bd"/>
</dbReference>
<dbReference type="RefSeq" id="WP_120603009.1">
    <property type="nucleotide sequence ID" value="NZ_RAWE01000040.1"/>
</dbReference>
<dbReference type="OrthoDB" id="4088010at2"/>
<accession>A0A3A8KGL8</accession>
<dbReference type="Pfam" id="PF00899">
    <property type="entry name" value="ThiF"/>
    <property type="match status" value="1"/>
</dbReference>
<gene>
    <name evidence="3" type="ORF">D7X32_13820</name>
</gene>
<dbReference type="GO" id="GO:0008641">
    <property type="term" value="F:ubiquitin-like modifier activating enzyme activity"/>
    <property type="evidence" value="ECO:0007669"/>
    <property type="project" value="InterPro"/>
</dbReference>
<dbReference type="InterPro" id="IPR045886">
    <property type="entry name" value="ThiF/MoeB/HesA"/>
</dbReference>
<evidence type="ECO:0000313" key="3">
    <source>
        <dbReference type="EMBL" id="RKH03475.1"/>
    </source>
</evidence>
<keyword evidence="4" id="KW-1185">Reference proteome</keyword>
<feature type="domain" description="Prokaryotic E2 family B" evidence="2">
    <location>
        <begin position="27"/>
        <end position="133"/>
    </location>
</feature>
<dbReference type="Proteomes" id="UP000268313">
    <property type="component" value="Unassembled WGS sequence"/>
</dbReference>
<evidence type="ECO:0000313" key="4">
    <source>
        <dbReference type="Proteomes" id="UP000268313"/>
    </source>
</evidence>
<dbReference type="Gene3D" id="3.40.50.720">
    <property type="entry name" value="NAD(P)-binding Rossmann-like Domain"/>
    <property type="match status" value="1"/>
</dbReference>
<dbReference type="AlphaFoldDB" id="A0A3A8KGL8"/>
<comment type="caution">
    <text evidence="3">The sequence shown here is derived from an EMBL/GenBank/DDBJ whole genome shotgun (WGS) entry which is preliminary data.</text>
</comment>
<evidence type="ECO:0000259" key="1">
    <source>
        <dbReference type="Pfam" id="PF00899"/>
    </source>
</evidence>
<organism evidence="3 4">
    <name type="scientific">Corallococcus carmarthensis</name>
    <dbReference type="NCBI Taxonomy" id="2316728"/>
    <lineage>
        <taxon>Bacteria</taxon>
        <taxon>Pseudomonadati</taxon>
        <taxon>Myxococcota</taxon>
        <taxon>Myxococcia</taxon>
        <taxon>Myxococcales</taxon>
        <taxon>Cystobacterineae</taxon>
        <taxon>Myxococcaceae</taxon>
        <taxon>Corallococcus</taxon>
    </lineage>
</organism>
<dbReference type="InterPro" id="IPR035985">
    <property type="entry name" value="Ubiquitin-activating_enz"/>
</dbReference>
<proteinExistence type="predicted"/>
<dbReference type="EMBL" id="RAWE01000040">
    <property type="protein sequence ID" value="RKH03475.1"/>
    <property type="molecule type" value="Genomic_DNA"/>
</dbReference>
<dbReference type="GO" id="GO:0061504">
    <property type="term" value="P:cyclic threonylcarbamoyladenosine biosynthetic process"/>
    <property type="evidence" value="ECO:0007669"/>
    <property type="project" value="TreeGrafter"/>
</dbReference>
<dbReference type="InterPro" id="IPR032701">
    <property type="entry name" value="Prok-E2_B_dom"/>
</dbReference>
<reference evidence="4" key="1">
    <citation type="submission" date="2018-09" db="EMBL/GenBank/DDBJ databases">
        <authorList>
            <person name="Livingstone P.G."/>
            <person name="Whitworth D.E."/>
        </authorList>
    </citation>
    <scope>NUCLEOTIDE SEQUENCE [LARGE SCALE GENOMIC DNA]</scope>
    <source>
        <strain evidence="4">CA043D</strain>
    </source>
</reference>
<feature type="domain" description="THIF-type NAD/FAD binding fold" evidence="1">
    <location>
        <begin position="308"/>
        <end position="470"/>
    </location>
</feature>
<dbReference type="PANTHER" id="PTHR43267:SF1">
    <property type="entry name" value="TRNA THREONYLCARBAMOYLADENOSINE DEHYDRATASE"/>
    <property type="match status" value="1"/>
</dbReference>
<evidence type="ECO:0000259" key="2">
    <source>
        <dbReference type="Pfam" id="PF14461"/>
    </source>
</evidence>
<name>A0A3A8KGL8_9BACT</name>
<dbReference type="Pfam" id="PF14461">
    <property type="entry name" value="Prok-E2_B"/>
    <property type="match status" value="1"/>
</dbReference>
<dbReference type="SUPFAM" id="SSF69572">
    <property type="entry name" value="Activating enzymes of the ubiquitin-like proteins"/>
    <property type="match status" value="1"/>
</dbReference>